<dbReference type="OrthoDB" id="4326943at2"/>
<evidence type="ECO:0000256" key="1">
    <source>
        <dbReference type="ARBA" id="ARBA00023125"/>
    </source>
</evidence>
<dbReference type="GO" id="GO:0015074">
    <property type="term" value="P:DNA integration"/>
    <property type="evidence" value="ECO:0007669"/>
    <property type="project" value="InterPro"/>
</dbReference>
<dbReference type="InterPro" id="IPR002104">
    <property type="entry name" value="Integrase_catalytic"/>
</dbReference>
<organism evidence="3 4">
    <name type="scientific">Mycobacterium conspicuum</name>
    <dbReference type="NCBI Taxonomy" id="44010"/>
    <lineage>
        <taxon>Bacteria</taxon>
        <taxon>Bacillati</taxon>
        <taxon>Actinomycetota</taxon>
        <taxon>Actinomycetes</taxon>
        <taxon>Mycobacteriales</taxon>
        <taxon>Mycobacteriaceae</taxon>
        <taxon>Mycobacterium</taxon>
    </lineage>
</organism>
<keyword evidence="4" id="KW-1185">Reference proteome</keyword>
<evidence type="ECO:0000313" key="3">
    <source>
        <dbReference type="EMBL" id="BBZ37102.1"/>
    </source>
</evidence>
<keyword evidence="1" id="KW-0238">DNA-binding</keyword>
<dbReference type="GO" id="GO:0006310">
    <property type="term" value="P:DNA recombination"/>
    <property type="evidence" value="ECO:0007669"/>
    <property type="project" value="UniProtKB-KW"/>
</dbReference>
<keyword evidence="2" id="KW-0233">DNA recombination</keyword>
<dbReference type="InterPro" id="IPR013762">
    <property type="entry name" value="Integrase-like_cat_sf"/>
</dbReference>
<dbReference type="Proteomes" id="UP000467385">
    <property type="component" value="Chromosome"/>
</dbReference>
<dbReference type="SUPFAM" id="SSF56349">
    <property type="entry name" value="DNA breaking-rejoining enzymes"/>
    <property type="match status" value="1"/>
</dbReference>
<dbReference type="PROSITE" id="PS51898">
    <property type="entry name" value="TYR_RECOMBINASE"/>
    <property type="match status" value="1"/>
</dbReference>
<dbReference type="EMBL" id="AP022613">
    <property type="protein sequence ID" value="BBZ37102.1"/>
    <property type="molecule type" value="Genomic_DNA"/>
</dbReference>
<dbReference type="RefSeq" id="WP_085233772.1">
    <property type="nucleotide sequence ID" value="NZ_AP022613.1"/>
</dbReference>
<dbReference type="Gene3D" id="1.10.150.130">
    <property type="match status" value="1"/>
</dbReference>
<gene>
    <name evidence="3" type="ORF">MCNS_01650</name>
</gene>
<dbReference type="STRING" id="44010.AWC00_16265"/>
<dbReference type="Gene3D" id="1.10.443.10">
    <property type="entry name" value="Intergrase catalytic core"/>
    <property type="match status" value="1"/>
</dbReference>
<dbReference type="AlphaFoldDB" id="A0A1X1T6J9"/>
<reference evidence="3 4" key="1">
    <citation type="journal article" date="2019" name="Emerg. Microbes Infect.">
        <title>Comprehensive subspecies identification of 175 nontuberculous mycobacteria species based on 7547 genomic profiles.</title>
        <authorList>
            <person name="Matsumoto Y."/>
            <person name="Kinjo T."/>
            <person name="Motooka D."/>
            <person name="Nabeya D."/>
            <person name="Jung N."/>
            <person name="Uechi K."/>
            <person name="Horii T."/>
            <person name="Iida T."/>
            <person name="Fujita J."/>
            <person name="Nakamura S."/>
        </authorList>
    </citation>
    <scope>NUCLEOTIDE SEQUENCE [LARGE SCALE GENOMIC DNA]</scope>
    <source>
        <strain evidence="3 4">JCM 14738</strain>
    </source>
</reference>
<proteinExistence type="predicted"/>
<dbReference type="InterPro" id="IPR010998">
    <property type="entry name" value="Integrase_recombinase_N"/>
</dbReference>
<name>A0A1X1T6J9_9MYCO</name>
<evidence type="ECO:0000256" key="2">
    <source>
        <dbReference type="ARBA" id="ARBA00023172"/>
    </source>
</evidence>
<dbReference type="Pfam" id="PF14657">
    <property type="entry name" value="Arm-DNA-bind_4"/>
    <property type="match status" value="1"/>
</dbReference>
<dbReference type="InterPro" id="IPR050090">
    <property type="entry name" value="Tyrosine_recombinase_XerCD"/>
</dbReference>
<dbReference type="InterPro" id="IPR011010">
    <property type="entry name" value="DNA_brk_join_enz"/>
</dbReference>
<dbReference type="InterPro" id="IPR028259">
    <property type="entry name" value="AP2-like_int_N"/>
</dbReference>
<sequence length="398" mass="44177">MSRQQLPPQIKKIEIKDRRTGKALTRYELFTTVGDDPTTGRRRHVRRRFKTEREARDAFAEVLHEASKGTFVARKRLTVAEAVDDYVAARHNLRATSLSKLTYDLGVLKQFQGDLGLQQLTKAHIDRMVRQLVAGGTTTPPTKKFPNGRKRKPWGPKAVNKVIAATARLLEDAHRQGMVPRNVAVGVTRVASSHQSLDTFTQAEVQKLLAALTDDRLAHAWHLALSGLRRGEIAGLRWSDVDFDGGTLTIANNRVSAGGVAVENDPKSFTSRRTLPLPDRLVGALHDARERQRVERVEAGPAYRSGAYVVSNEIGEPYSPAVLSRYWRDTLARCGMRHLKLHGARHTAATLMHLDGVPVAVIAAWIGHKDASLTMKLYAHSQDDALKLAATAIDYLQH</sequence>
<dbReference type="PANTHER" id="PTHR30349:SF91">
    <property type="entry name" value="INTA PROTEIN"/>
    <property type="match status" value="1"/>
</dbReference>
<dbReference type="GO" id="GO:0003677">
    <property type="term" value="F:DNA binding"/>
    <property type="evidence" value="ECO:0007669"/>
    <property type="project" value="UniProtKB-KW"/>
</dbReference>
<accession>A0A1X1T6J9</accession>
<evidence type="ECO:0000313" key="4">
    <source>
        <dbReference type="Proteomes" id="UP000467385"/>
    </source>
</evidence>
<dbReference type="Pfam" id="PF00589">
    <property type="entry name" value="Phage_integrase"/>
    <property type="match status" value="1"/>
</dbReference>
<protein>
    <submittedName>
        <fullName evidence="3">Integrase</fullName>
    </submittedName>
</protein>
<dbReference type="PANTHER" id="PTHR30349">
    <property type="entry name" value="PHAGE INTEGRASE-RELATED"/>
    <property type="match status" value="1"/>
</dbReference>
<dbReference type="CDD" id="cd01189">
    <property type="entry name" value="INT_ICEBs1_C_like"/>
    <property type="match status" value="1"/>
</dbReference>